<evidence type="ECO:0000313" key="6">
    <source>
        <dbReference type="EMBL" id="MCU6688355.1"/>
    </source>
</evidence>
<dbReference type="Gene3D" id="3.40.190.10">
    <property type="entry name" value="Periplasmic binding protein-like II"/>
    <property type="match status" value="2"/>
</dbReference>
<keyword evidence="4" id="KW-0804">Transcription</keyword>
<evidence type="ECO:0000313" key="7">
    <source>
        <dbReference type="Proteomes" id="UP001652431"/>
    </source>
</evidence>
<dbReference type="Proteomes" id="UP001652431">
    <property type="component" value="Unassembled WGS sequence"/>
</dbReference>
<dbReference type="Pfam" id="PF00126">
    <property type="entry name" value="HTH_1"/>
    <property type="match status" value="1"/>
</dbReference>
<keyword evidence="2" id="KW-0805">Transcription regulation</keyword>
<evidence type="ECO:0000259" key="5">
    <source>
        <dbReference type="PROSITE" id="PS50931"/>
    </source>
</evidence>
<evidence type="ECO:0000256" key="4">
    <source>
        <dbReference type="ARBA" id="ARBA00023163"/>
    </source>
</evidence>
<dbReference type="CDD" id="cd05466">
    <property type="entry name" value="PBP2_LTTR_substrate"/>
    <property type="match status" value="1"/>
</dbReference>
<proteinExistence type="inferred from homology"/>
<dbReference type="InterPro" id="IPR036388">
    <property type="entry name" value="WH-like_DNA-bd_sf"/>
</dbReference>
<dbReference type="SUPFAM" id="SSF46785">
    <property type="entry name" value="Winged helix' DNA-binding domain"/>
    <property type="match status" value="1"/>
</dbReference>
<dbReference type="EMBL" id="JAOQJU010000048">
    <property type="protein sequence ID" value="MCU6688355.1"/>
    <property type="molecule type" value="Genomic_DNA"/>
</dbReference>
<dbReference type="PROSITE" id="PS50931">
    <property type="entry name" value="HTH_LYSR"/>
    <property type="match status" value="1"/>
</dbReference>
<dbReference type="SUPFAM" id="SSF53850">
    <property type="entry name" value="Periplasmic binding protein-like II"/>
    <property type="match status" value="1"/>
</dbReference>
<reference evidence="6 7" key="1">
    <citation type="journal article" date="2021" name="ISME Commun">
        <title>Automated analysis of genomic sequences facilitates high-throughput and comprehensive description of bacteria.</title>
        <authorList>
            <person name="Hitch T.C.A."/>
        </authorList>
    </citation>
    <scope>NUCLEOTIDE SEQUENCE [LARGE SCALE GENOMIC DNA]</scope>
    <source>
        <strain evidence="6 7">Sanger_03</strain>
    </source>
</reference>
<dbReference type="PANTHER" id="PTHR30346:SF28">
    <property type="entry name" value="HTH-TYPE TRANSCRIPTIONAL REGULATOR CYNR"/>
    <property type="match status" value="1"/>
</dbReference>
<sequence length="279" mass="31318">MLDLSELYQFITYAECGTLSAAAEILHISQPTLTRTMHHVEEAFGAPLFHRGKNRIELTDTGKVAVEQASSLLAEAEKAIQAVQAFERNQHMITIHSCAPVPLWSLLPELSRRFPENIISSKLTTNMDEIIQNVISGNADIGILPQSCPHKDLRCIPYLQEQLYVCIPEEHTLAEQSHLSLSQINGFNCLLRDEIGFWTDLVKKKMPASRFLVQTDEFEFEELVRTSTLLCFSSNRAADPNQTLKGRKLIPLTDPEVNITYHLISPVSSSTTVLSSQEK</sequence>
<dbReference type="PRINTS" id="PR00039">
    <property type="entry name" value="HTHLYSR"/>
</dbReference>
<gene>
    <name evidence="6" type="ORF">OCV99_17840</name>
</gene>
<organism evidence="6 7">
    <name type="scientific">Dorea acetigenes</name>
    <dbReference type="NCBI Taxonomy" id="2981787"/>
    <lineage>
        <taxon>Bacteria</taxon>
        <taxon>Bacillati</taxon>
        <taxon>Bacillota</taxon>
        <taxon>Clostridia</taxon>
        <taxon>Lachnospirales</taxon>
        <taxon>Lachnospiraceae</taxon>
        <taxon>Dorea</taxon>
    </lineage>
</organism>
<dbReference type="InterPro" id="IPR000847">
    <property type="entry name" value="LysR_HTH_N"/>
</dbReference>
<comment type="caution">
    <text evidence="6">The sequence shown here is derived from an EMBL/GenBank/DDBJ whole genome shotgun (WGS) entry which is preliminary data.</text>
</comment>
<evidence type="ECO:0000256" key="1">
    <source>
        <dbReference type="ARBA" id="ARBA00009437"/>
    </source>
</evidence>
<evidence type="ECO:0000256" key="2">
    <source>
        <dbReference type="ARBA" id="ARBA00023015"/>
    </source>
</evidence>
<keyword evidence="7" id="KW-1185">Reference proteome</keyword>
<dbReference type="PANTHER" id="PTHR30346">
    <property type="entry name" value="TRANSCRIPTIONAL DUAL REGULATOR HCAR-RELATED"/>
    <property type="match status" value="1"/>
</dbReference>
<dbReference type="InterPro" id="IPR005119">
    <property type="entry name" value="LysR_subst-bd"/>
</dbReference>
<keyword evidence="3" id="KW-0238">DNA-binding</keyword>
<accession>A0ABT2RSH8</accession>
<dbReference type="Gene3D" id="1.10.10.10">
    <property type="entry name" value="Winged helix-like DNA-binding domain superfamily/Winged helix DNA-binding domain"/>
    <property type="match status" value="1"/>
</dbReference>
<protein>
    <submittedName>
        <fullName evidence="6">LysR family transcriptional regulator</fullName>
    </submittedName>
</protein>
<dbReference type="RefSeq" id="WP_158372359.1">
    <property type="nucleotide sequence ID" value="NZ_JAOQJU010000048.1"/>
</dbReference>
<name>A0ABT2RSH8_9FIRM</name>
<dbReference type="Pfam" id="PF03466">
    <property type="entry name" value="LysR_substrate"/>
    <property type="match status" value="1"/>
</dbReference>
<comment type="similarity">
    <text evidence="1">Belongs to the LysR transcriptional regulatory family.</text>
</comment>
<dbReference type="InterPro" id="IPR036390">
    <property type="entry name" value="WH_DNA-bd_sf"/>
</dbReference>
<feature type="domain" description="HTH lysR-type" evidence="5">
    <location>
        <begin position="2"/>
        <end position="59"/>
    </location>
</feature>
<evidence type="ECO:0000256" key="3">
    <source>
        <dbReference type="ARBA" id="ARBA00023125"/>
    </source>
</evidence>